<dbReference type="SMART" id="SM00347">
    <property type="entry name" value="HTH_MARR"/>
    <property type="match status" value="1"/>
</dbReference>
<evidence type="ECO:0000259" key="1">
    <source>
        <dbReference type="PROSITE" id="PS50995"/>
    </source>
</evidence>
<dbReference type="PANTHER" id="PTHR33164:SF99">
    <property type="entry name" value="MARR FAMILY REGULATORY PROTEIN"/>
    <property type="match status" value="1"/>
</dbReference>
<organism evidence="2 3">
    <name type="scientific">Micromonospora avicenniae</name>
    <dbReference type="NCBI Taxonomy" id="1198245"/>
    <lineage>
        <taxon>Bacteria</taxon>
        <taxon>Bacillati</taxon>
        <taxon>Actinomycetota</taxon>
        <taxon>Actinomycetes</taxon>
        <taxon>Micromonosporales</taxon>
        <taxon>Micromonosporaceae</taxon>
        <taxon>Micromonospora</taxon>
    </lineage>
</organism>
<dbReference type="STRING" id="1198245.SAMN05444858_107124"/>
<keyword evidence="2" id="KW-0238">DNA-binding</keyword>
<dbReference type="AlphaFoldDB" id="A0A1N6Z0Z8"/>
<dbReference type="GO" id="GO:0006950">
    <property type="term" value="P:response to stress"/>
    <property type="evidence" value="ECO:0007669"/>
    <property type="project" value="TreeGrafter"/>
</dbReference>
<dbReference type="InterPro" id="IPR039422">
    <property type="entry name" value="MarR/SlyA-like"/>
</dbReference>
<dbReference type="EMBL" id="FTNF01000007">
    <property type="protein sequence ID" value="SIR20504.1"/>
    <property type="molecule type" value="Genomic_DNA"/>
</dbReference>
<accession>A0A1N6Z0Z8</accession>
<sequence length="196" mass="21764">MRVIPVISGRPGHTLGAGRLNANYAGRMGGSGNRLDGREYQVWRAFHRMHDQLSLALNQHLQRDAGISEPDFQVLAALAEAPRQALRSRELREELQWEKSRLAHQIRRMEQRGLVVRDECLEDGRAATVRITDAGLTSVRAAAQAHAAMVRELFFDALTPTQLDAFDEAGAAVIERLRSAAPSRRRDRASGPKLPA</sequence>
<evidence type="ECO:0000313" key="2">
    <source>
        <dbReference type="EMBL" id="SIR20504.1"/>
    </source>
</evidence>
<dbReference type="InterPro" id="IPR000835">
    <property type="entry name" value="HTH_MarR-typ"/>
</dbReference>
<name>A0A1N6Z0Z8_9ACTN</name>
<proteinExistence type="predicted"/>
<dbReference type="Pfam" id="PF12802">
    <property type="entry name" value="MarR_2"/>
    <property type="match status" value="1"/>
</dbReference>
<dbReference type="Gene3D" id="1.10.10.10">
    <property type="entry name" value="Winged helix-like DNA-binding domain superfamily/Winged helix DNA-binding domain"/>
    <property type="match status" value="1"/>
</dbReference>
<dbReference type="Proteomes" id="UP000186004">
    <property type="component" value="Unassembled WGS sequence"/>
</dbReference>
<dbReference type="PROSITE" id="PS50995">
    <property type="entry name" value="HTH_MARR_2"/>
    <property type="match status" value="1"/>
</dbReference>
<evidence type="ECO:0000313" key="3">
    <source>
        <dbReference type="Proteomes" id="UP000186004"/>
    </source>
</evidence>
<dbReference type="SUPFAM" id="SSF46785">
    <property type="entry name" value="Winged helix' DNA-binding domain"/>
    <property type="match status" value="1"/>
</dbReference>
<keyword evidence="3" id="KW-1185">Reference proteome</keyword>
<feature type="domain" description="HTH marR-type" evidence="1">
    <location>
        <begin position="39"/>
        <end position="175"/>
    </location>
</feature>
<gene>
    <name evidence="2" type="ORF">SAMN05444858_107124</name>
</gene>
<dbReference type="GO" id="GO:0003677">
    <property type="term" value="F:DNA binding"/>
    <property type="evidence" value="ECO:0007669"/>
    <property type="project" value="UniProtKB-KW"/>
</dbReference>
<protein>
    <submittedName>
        <fullName evidence="2">DNA-binding transcriptional regulator, MarR family</fullName>
    </submittedName>
</protein>
<dbReference type="InterPro" id="IPR036388">
    <property type="entry name" value="WH-like_DNA-bd_sf"/>
</dbReference>
<dbReference type="GO" id="GO:0003700">
    <property type="term" value="F:DNA-binding transcription factor activity"/>
    <property type="evidence" value="ECO:0007669"/>
    <property type="project" value="InterPro"/>
</dbReference>
<dbReference type="InterPro" id="IPR036390">
    <property type="entry name" value="WH_DNA-bd_sf"/>
</dbReference>
<reference evidence="2 3" key="1">
    <citation type="submission" date="2017-01" db="EMBL/GenBank/DDBJ databases">
        <authorList>
            <person name="Mah S.A."/>
            <person name="Swanson W.J."/>
            <person name="Moy G.W."/>
            <person name="Vacquier V.D."/>
        </authorList>
    </citation>
    <scope>NUCLEOTIDE SEQUENCE [LARGE SCALE GENOMIC DNA]</scope>
    <source>
        <strain evidence="2 3">DSM 45758</strain>
    </source>
</reference>
<dbReference type="PANTHER" id="PTHR33164">
    <property type="entry name" value="TRANSCRIPTIONAL REGULATOR, MARR FAMILY"/>
    <property type="match status" value="1"/>
</dbReference>